<reference evidence="3 4" key="2">
    <citation type="submission" date="2024-07" db="EMBL/GenBank/DDBJ databases">
        <title>Enhanced genomic and transcriptomic resources for Trichinella pseudospiralis and T. spiralis underpin the discovery of pronounced molecular differences between stages and species.</title>
        <authorList>
            <person name="Pasi K.K."/>
            <person name="La Rosa G."/>
            <person name="Gomez-Morales M.A."/>
            <person name="Tosini F."/>
            <person name="Sumanam S."/>
            <person name="Young N.D."/>
            <person name="Chang B.C."/>
            <person name="Robin G.B."/>
        </authorList>
    </citation>
    <scope>NUCLEOTIDE SEQUENCE [LARGE SCALE GENOMIC DNA]</scope>
    <source>
        <strain evidence="3">ISS534</strain>
    </source>
</reference>
<evidence type="ECO:0000313" key="3">
    <source>
        <dbReference type="EMBL" id="KAL1239871.1"/>
    </source>
</evidence>
<protein>
    <submittedName>
        <fullName evidence="3">Uncharacterized protein</fullName>
    </submittedName>
</protein>
<feature type="non-terminal residue" evidence="3">
    <location>
        <position position="1"/>
    </location>
</feature>
<feature type="compositionally biased region" description="Polar residues" evidence="1">
    <location>
        <begin position="17"/>
        <end position="28"/>
    </location>
</feature>
<feature type="compositionally biased region" description="Basic and acidic residues" evidence="1">
    <location>
        <begin position="1"/>
        <end position="13"/>
    </location>
</feature>
<dbReference type="EMBL" id="JBEUSY010000265">
    <property type="protein sequence ID" value="KAL1239871.1"/>
    <property type="molecule type" value="Genomic_DNA"/>
</dbReference>
<keyword evidence="4" id="KW-1185">Reference proteome</keyword>
<evidence type="ECO:0000313" key="2">
    <source>
        <dbReference type="EMBL" id="KAL1238322.1"/>
    </source>
</evidence>
<dbReference type="Proteomes" id="UP001558632">
    <property type="component" value="Unassembled WGS sequence"/>
</dbReference>
<evidence type="ECO:0000256" key="1">
    <source>
        <dbReference type="SAM" id="MobiDB-lite"/>
    </source>
</evidence>
<comment type="caution">
    <text evidence="3">The sequence shown here is derived from an EMBL/GenBank/DDBJ whole genome shotgun (WGS) entry which is preliminary data.</text>
</comment>
<dbReference type="EMBL" id="JBEUSY010000322">
    <property type="protein sequence ID" value="KAL1238322.1"/>
    <property type="molecule type" value="Genomic_DNA"/>
</dbReference>
<evidence type="ECO:0000313" key="4">
    <source>
        <dbReference type="Proteomes" id="UP001558632"/>
    </source>
</evidence>
<name>A0ABR3KK05_TRISP</name>
<feature type="region of interest" description="Disordered" evidence="1">
    <location>
        <begin position="1"/>
        <end position="37"/>
    </location>
</feature>
<reference evidence="3" key="1">
    <citation type="submission" date="2024-06" db="EMBL/GenBank/DDBJ databases">
        <authorList>
            <person name="Korhonen P.K."/>
            <person name="La Rosa G."/>
            <person name="Gomez-Morales M.A."/>
            <person name="Tosini F."/>
            <person name="Sumanam S."/>
            <person name="Young N.D."/>
            <person name="Chang B.C."/>
            <person name="Gasser R.B."/>
        </authorList>
    </citation>
    <scope>NUCLEOTIDE SEQUENCE</scope>
    <source>
        <strain evidence="3">ISS534</strain>
    </source>
</reference>
<gene>
    <name evidence="2" type="ORF">TSPI_07342</name>
    <name evidence="3" type="ORF">TSPI_10248</name>
</gene>
<proteinExistence type="predicted"/>
<sequence length="37" mass="4303">ITNKFKEWCKEKVPNGTGRSKSQTAQSGTREDKRYDQ</sequence>
<accession>A0ABR3KK05</accession>
<organism evidence="3 4">
    <name type="scientific">Trichinella spiralis</name>
    <name type="common">Trichina worm</name>
    <dbReference type="NCBI Taxonomy" id="6334"/>
    <lineage>
        <taxon>Eukaryota</taxon>
        <taxon>Metazoa</taxon>
        <taxon>Ecdysozoa</taxon>
        <taxon>Nematoda</taxon>
        <taxon>Enoplea</taxon>
        <taxon>Dorylaimia</taxon>
        <taxon>Trichinellida</taxon>
        <taxon>Trichinellidae</taxon>
        <taxon>Trichinella</taxon>
    </lineage>
</organism>